<organism evidence="4 5">
    <name type="scientific">Amycolatopsis viridis</name>
    <dbReference type="NCBI Taxonomy" id="185678"/>
    <lineage>
        <taxon>Bacteria</taxon>
        <taxon>Bacillati</taxon>
        <taxon>Actinomycetota</taxon>
        <taxon>Actinomycetes</taxon>
        <taxon>Pseudonocardiales</taxon>
        <taxon>Pseudonocardiaceae</taxon>
        <taxon>Amycolatopsis</taxon>
    </lineage>
</organism>
<feature type="signal peptide" evidence="2">
    <location>
        <begin position="1"/>
        <end position="30"/>
    </location>
</feature>
<dbReference type="Proteomes" id="UP000754495">
    <property type="component" value="Unassembled WGS sequence"/>
</dbReference>
<evidence type="ECO:0000256" key="1">
    <source>
        <dbReference type="SAM" id="MobiDB-lite"/>
    </source>
</evidence>
<dbReference type="EMBL" id="JAANOU010000001">
    <property type="protein sequence ID" value="NIH81353.1"/>
    <property type="molecule type" value="Genomic_DNA"/>
</dbReference>
<dbReference type="Pfam" id="PF14016">
    <property type="entry name" value="DUF4232"/>
    <property type="match status" value="1"/>
</dbReference>
<dbReference type="InterPro" id="IPR025326">
    <property type="entry name" value="DUF4232"/>
</dbReference>
<feature type="compositionally biased region" description="Low complexity" evidence="1">
    <location>
        <begin position="161"/>
        <end position="174"/>
    </location>
</feature>
<keyword evidence="2" id="KW-0732">Signal</keyword>
<evidence type="ECO:0000313" key="5">
    <source>
        <dbReference type="Proteomes" id="UP000754495"/>
    </source>
</evidence>
<gene>
    <name evidence="4" type="ORF">FHX46_003883</name>
</gene>
<feature type="domain" description="DUF4232" evidence="3">
    <location>
        <begin position="40"/>
        <end position="162"/>
    </location>
</feature>
<dbReference type="RefSeq" id="WP_167116974.1">
    <property type="nucleotide sequence ID" value="NZ_JAANOU010000001.1"/>
</dbReference>
<feature type="chain" id="PRO_5046403457" description="DUF4232 domain-containing protein" evidence="2">
    <location>
        <begin position="31"/>
        <end position="174"/>
    </location>
</feature>
<keyword evidence="5" id="KW-1185">Reference proteome</keyword>
<name>A0ABX0SWN9_9PSEU</name>
<evidence type="ECO:0000259" key="3">
    <source>
        <dbReference type="Pfam" id="PF14016"/>
    </source>
</evidence>
<evidence type="ECO:0000313" key="4">
    <source>
        <dbReference type="EMBL" id="NIH81353.1"/>
    </source>
</evidence>
<proteinExistence type="predicted"/>
<feature type="region of interest" description="Disordered" evidence="1">
    <location>
        <begin position="151"/>
        <end position="174"/>
    </location>
</feature>
<sequence>MRSAGMVCRTGAVAVAAAAVATVAVGTAQAESAVPRCTDTQQVDSTLSYGGAAAGTRGGYLQFTAKPGAACVIPGVVPVGLVGAHDVLVANDAPADSPAVYLRDGASAYVQLTWTVVSPERQQTPLAVTVEPEHPEDRGITVTWTLGPVDATPESHSIHVGPATPGAAPAGPAA</sequence>
<accession>A0ABX0SWN9</accession>
<reference evidence="4 5" key="1">
    <citation type="submission" date="2020-03" db="EMBL/GenBank/DDBJ databases">
        <title>Sequencing the genomes of 1000 actinobacteria strains.</title>
        <authorList>
            <person name="Klenk H.-P."/>
        </authorList>
    </citation>
    <scope>NUCLEOTIDE SEQUENCE [LARGE SCALE GENOMIC DNA]</scope>
    <source>
        <strain evidence="4 5">DSM 45668</strain>
    </source>
</reference>
<evidence type="ECO:0000256" key="2">
    <source>
        <dbReference type="SAM" id="SignalP"/>
    </source>
</evidence>
<protein>
    <recommendedName>
        <fullName evidence="3">DUF4232 domain-containing protein</fullName>
    </recommendedName>
</protein>
<comment type="caution">
    <text evidence="4">The sequence shown here is derived from an EMBL/GenBank/DDBJ whole genome shotgun (WGS) entry which is preliminary data.</text>
</comment>